<reference evidence="2" key="1">
    <citation type="journal article" date="2023" name="Nat. Plants">
        <title>Single-cell RNA sequencing provides a high-resolution roadmap for understanding the multicellular compartmentation of specialized metabolism.</title>
        <authorList>
            <person name="Sun S."/>
            <person name="Shen X."/>
            <person name="Li Y."/>
            <person name="Li Y."/>
            <person name="Wang S."/>
            <person name="Li R."/>
            <person name="Zhang H."/>
            <person name="Shen G."/>
            <person name="Guo B."/>
            <person name="Wei J."/>
            <person name="Xu J."/>
            <person name="St-Pierre B."/>
            <person name="Chen S."/>
            <person name="Sun C."/>
        </authorList>
    </citation>
    <scope>NUCLEOTIDE SEQUENCE [LARGE SCALE GENOMIC DNA]</scope>
</reference>
<proteinExistence type="predicted"/>
<dbReference type="Proteomes" id="UP001060085">
    <property type="component" value="Linkage Group LG05"/>
</dbReference>
<dbReference type="EMBL" id="CM044705">
    <property type="protein sequence ID" value="KAI5663911.1"/>
    <property type="molecule type" value="Genomic_DNA"/>
</dbReference>
<sequence length="224" mass="25231">MVGGLALCPCCPTCLDIKNPTQSLCVCDAASQRLLERLGQALPVEVKTVLNFVSTVVQPFLAPLTTSLGPSFQVLVIRLLLLINYSNHSLDLPEYGCLQWFNLFLLLLQLLLDLHLKSLVVLLCPHSSLSIGRIGTITFLNNIFNPLTFSSTVRCSILCYFFLKERTSYKHIESHFQALGFWIITDNHKGGSLFRDIFQLKQWRAKRVVDSHSASHDELLIQKT</sequence>
<organism evidence="1 2">
    <name type="scientific">Catharanthus roseus</name>
    <name type="common">Madagascar periwinkle</name>
    <name type="synonym">Vinca rosea</name>
    <dbReference type="NCBI Taxonomy" id="4058"/>
    <lineage>
        <taxon>Eukaryota</taxon>
        <taxon>Viridiplantae</taxon>
        <taxon>Streptophyta</taxon>
        <taxon>Embryophyta</taxon>
        <taxon>Tracheophyta</taxon>
        <taxon>Spermatophyta</taxon>
        <taxon>Magnoliopsida</taxon>
        <taxon>eudicotyledons</taxon>
        <taxon>Gunneridae</taxon>
        <taxon>Pentapetalae</taxon>
        <taxon>asterids</taxon>
        <taxon>lamiids</taxon>
        <taxon>Gentianales</taxon>
        <taxon>Apocynaceae</taxon>
        <taxon>Rauvolfioideae</taxon>
        <taxon>Vinceae</taxon>
        <taxon>Catharanthinae</taxon>
        <taxon>Catharanthus</taxon>
    </lineage>
</organism>
<accession>A0ACC0AT47</accession>
<keyword evidence="2" id="KW-1185">Reference proteome</keyword>
<comment type="caution">
    <text evidence="1">The sequence shown here is derived from an EMBL/GenBank/DDBJ whole genome shotgun (WGS) entry which is preliminary data.</text>
</comment>
<gene>
    <name evidence="1" type="ORF">M9H77_23234</name>
</gene>
<name>A0ACC0AT47_CATRO</name>
<protein>
    <submittedName>
        <fullName evidence="1">Uncharacterized protein</fullName>
    </submittedName>
</protein>
<evidence type="ECO:0000313" key="2">
    <source>
        <dbReference type="Proteomes" id="UP001060085"/>
    </source>
</evidence>
<evidence type="ECO:0000313" key="1">
    <source>
        <dbReference type="EMBL" id="KAI5663911.1"/>
    </source>
</evidence>